<dbReference type="Gene3D" id="3.90.1140.10">
    <property type="entry name" value="Cyclic phosphodiesterase"/>
    <property type="match status" value="1"/>
</dbReference>
<comment type="function">
    <text evidence="2">Hydrolyzes RNA 2',3'-cyclic phosphodiester to an RNA 2'-phosphomonoester.</text>
</comment>
<dbReference type="PANTHER" id="PTHR35561">
    <property type="entry name" value="RNA 2',3'-CYCLIC PHOSPHODIESTERASE"/>
    <property type="match status" value="1"/>
</dbReference>
<proteinExistence type="inferred from homology"/>
<dbReference type="HAMAP" id="MF_01940">
    <property type="entry name" value="RNA_CPDase"/>
    <property type="match status" value="1"/>
</dbReference>
<dbReference type="EMBL" id="QKYU01000002">
    <property type="protein sequence ID" value="PZW50368.1"/>
    <property type="molecule type" value="Genomic_DNA"/>
</dbReference>
<feature type="active site" description="Proton donor" evidence="2">
    <location>
        <position position="37"/>
    </location>
</feature>
<feature type="domain" description="Phosphoesterase HXTX" evidence="4">
    <location>
        <begin position="92"/>
        <end position="167"/>
    </location>
</feature>
<evidence type="ECO:0000313" key="5">
    <source>
        <dbReference type="EMBL" id="PZW50368.1"/>
    </source>
</evidence>
<evidence type="ECO:0000256" key="3">
    <source>
        <dbReference type="SAM" id="SignalP"/>
    </source>
</evidence>
<dbReference type="GO" id="GO:0004113">
    <property type="term" value="F:2',3'-cyclic-nucleotide 3'-phosphodiesterase activity"/>
    <property type="evidence" value="ECO:0007669"/>
    <property type="project" value="InterPro"/>
</dbReference>
<keyword evidence="6" id="KW-1185">Reference proteome</keyword>
<evidence type="ECO:0000313" key="6">
    <source>
        <dbReference type="Proteomes" id="UP000249688"/>
    </source>
</evidence>
<dbReference type="GO" id="GO:0008664">
    <property type="term" value="F:RNA 2',3'-cyclic 3'-phosphodiesterase activity"/>
    <property type="evidence" value="ECO:0007669"/>
    <property type="project" value="UniProtKB-EC"/>
</dbReference>
<accession>A0A2W7JF36</accession>
<feature type="active site" description="Proton acceptor" evidence="2">
    <location>
        <position position="121"/>
    </location>
</feature>
<keyword evidence="3" id="KW-0732">Signal</keyword>
<protein>
    <recommendedName>
        <fullName evidence="2">RNA 2',3'-cyclic phosphodiesterase</fullName>
        <shortName evidence="2">RNA 2',3'-CPDase</shortName>
        <ecNumber evidence="2">3.1.4.58</ecNumber>
    </recommendedName>
</protein>
<gene>
    <name evidence="5" type="ORF">C8P66_10256</name>
</gene>
<keyword evidence="1 2" id="KW-0378">Hydrolase</keyword>
<keyword evidence="5" id="KW-0436">Ligase</keyword>
<feature type="chain" id="PRO_5015968106" description="RNA 2',3'-cyclic phosphodiesterase" evidence="3">
    <location>
        <begin position="20"/>
        <end position="178"/>
    </location>
</feature>
<dbReference type="Proteomes" id="UP000249688">
    <property type="component" value="Unassembled WGS sequence"/>
</dbReference>
<name>A0A2W7JF36_9PROT</name>
<dbReference type="PANTHER" id="PTHR35561:SF1">
    <property type="entry name" value="RNA 2',3'-CYCLIC PHOSPHODIESTERASE"/>
    <property type="match status" value="1"/>
</dbReference>
<dbReference type="EC" id="3.1.4.58" evidence="2"/>
<sequence>MFRLFVALSLPAVLRSQLAALHAGIPGARWVPPENYHLTLRFIGEIEGWQAEEVDLALAGIRSRGFDLTLRGIGLYEKAGRIQAMWVGVERSDALSHLQSKIETALQRSGMPPERKRFAPHVTIARTDRAAPEKLAAFVQAHNLFRAPPVPIEAFTLFSSRLGKEASVYEAEVEYELA</sequence>
<feature type="short sequence motif" description="HXTX 1" evidence="2">
    <location>
        <begin position="37"/>
        <end position="40"/>
    </location>
</feature>
<dbReference type="SUPFAM" id="SSF55144">
    <property type="entry name" value="LigT-like"/>
    <property type="match status" value="1"/>
</dbReference>
<evidence type="ECO:0000256" key="2">
    <source>
        <dbReference type="HAMAP-Rule" id="MF_01940"/>
    </source>
</evidence>
<evidence type="ECO:0000256" key="1">
    <source>
        <dbReference type="ARBA" id="ARBA00022801"/>
    </source>
</evidence>
<evidence type="ECO:0000259" key="4">
    <source>
        <dbReference type="Pfam" id="PF02834"/>
    </source>
</evidence>
<comment type="caution">
    <text evidence="5">The sequence shown here is derived from an EMBL/GenBank/DDBJ whole genome shotgun (WGS) entry which is preliminary data.</text>
</comment>
<dbReference type="InterPro" id="IPR009097">
    <property type="entry name" value="Cyclic_Pdiesterase"/>
</dbReference>
<dbReference type="GO" id="GO:0016874">
    <property type="term" value="F:ligase activity"/>
    <property type="evidence" value="ECO:0007669"/>
    <property type="project" value="UniProtKB-KW"/>
</dbReference>
<feature type="short sequence motif" description="HXTX 2" evidence="2">
    <location>
        <begin position="121"/>
        <end position="124"/>
    </location>
</feature>
<feature type="signal peptide" evidence="3">
    <location>
        <begin position="1"/>
        <end position="19"/>
    </location>
</feature>
<dbReference type="AlphaFoldDB" id="A0A2W7JF36"/>
<dbReference type="Pfam" id="PF02834">
    <property type="entry name" value="LigT_PEase"/>
    <property type="match status" value="2"/>
</dbReference>
<reference evidence="5 6" key="1">
    <citation type="submission" date="2018-06" db="EMBL/GenBank/DDBJ databases">
        <title>Genomic Encyclopedia of Archaeal and Bacterial Type Strains, Phase II (KMG-II): from individual species to whole genera.</title>
        <authorList>
            <person name="Goeker M."/>
        </authorList>
    </citation>
    <scope>NUCLEOTIDE SEQUENCE [LARGE SCALE GENOMIC DNA]</scope>
    <source>
        <strain evidence="5 6">DSM 24525</strain>
    </source>
</reference>
<dbReference type="InterPro" id="IPR014051">
    <property type="entry name" value="Phosphoesterase_HXTX"/>
</dbReference>
<comment type="similarity">
    <text evidence="2">Belongs to the 2H phosphoesterase superfamily. ThpR family.</text>
</comment>
<dbReference type="RefSeq" id="WP_111396527.1">
    <property type="nucleotide sequence ID" value="NZ_QKYU01000002.1"/>
</dbReference>
<feature type="domain" description="Phosphoesterase HXTX" evidence="4">
    <location>
        <begin position="10"/>
        <end position="81"/>
    </location>
</feature>
<dbReference type="OrthoDB" id="9793819at2"/>
<dbReference type="NCBIfam" id="TIGR02258">
    <property type="entry name" value="2_5_ligase"/>
    <property type="match status" value="1"/>
</dbReference>
<comment type="catalytic activity">
    <reaction evidence="2">
        <text>a 3'-end 2',3'-cyclophospho-ribonucleotide-RNA + H2O = a 3'-end 2'-phospho-ribonucleotide-RNA + H(+)</text>
        <dbReference type="Rhea" id="RHEA:11828"/>
        <dbReference type="Rhea" id="RHEA-COMP:10464"/>
        <dbReference type="Rhea" id="RHEA-COMP:17353"/>
        <dbReference type="ChEBI" id="CHEBI:15377"/>
        <dbReference type="ChEBI" id="CHEBI:15378"/>
        <dbReference type="ChEBI" id="CHEBI:83064"/>
        <dbReference type="ChEBI" id="CHEBI:173113"/>
        <dbReference type="EC" id="3.1.4.58"/>
    </reaction>
</comment>
<organism evidence="5 6">
    <name type="scientific">Humitalea rosea</name>
    <dbReference type="NCBI Taxonomy" id="990373"/>
    <lineage>
        <taxon>Bacteria</taxon>
        <taxon>Pseudomonadati</taxon>
        <taxon>Pseudomonadota</taxon>
        <taxon>Alphaproteobacteria</taxon>
        <taxon>Acetobacterales</taxon>
        <taxon>Roseomonadaceae</taxon>
        <taxon>Humitalea</taxon>
    </lineage>
</organism>
<dbReference type="InterPro" id="IPR004175">
    <property type="entry name" value="RNA_CPDase"/>
</dbReference>